<dbReference type="InterPro" id="IPR004147">
    <property type="entry name" value="ABC1_dom"/>
</dbReference>
<gene>
    <name evidence="4" type="ORF">DTER00134_LOCUS8189</name>
</gene>
<reference evidence="4" key="1">
    <citation type="submission" date="2021-01" db="EMBL/GenBank/DDBJ databases">
        <authorList>
            <person name="Corre E."/>
            <person name="Pelletier E."/>
            <person name="Niang G."/>
            <person name="Scheremetjew M."/>
            <person name="Finn R."/>
            <person name="Kale V."/>
            <person name="Holt S."/>
            <person name="Cochrane G."/>
            <person name="Meng A."/>
            <person name="Brown T."/>
            <person name="Cohen L."/>
        </authorList>
    </citation>
    <scope>NUCLEOTIDE SEQUENCE</scope>
    <source>
        <strain evidence="4">CCMP1320</strain>
    </source>
</reference>
<proteinExistence type="inferred from homology"/>
<dbReference type="EMBL" id="HBIP01014175">
    <property type="protein sequence ID" value="CAE0493116.1"/>
    <property type="molecule type" value="Transcribed_RNA"/>
</dbReference>
<feature type="region of interest" description="Disordered" evidence="2">
    <location>
        <begin position="463"/>
        <end position="499"/>
    </location>
</feature>
<evidence type="ECO:0000256" key="1">
    <source>
        <dbReference type="ARBA" id="ARBA00009670"/>
    </source>
</evidence>
<feature type="region of interest" description="Disordered" evidence="2">
    <location>
        <begin position="322"/>
        <end position="413"/>
    </location>
</feature>
<dbReference type="AlphaFoldDB" id="A0A7S3VLE5"/>
<feature type="compositionally biased region" description="Low complexity" evidence="2">
    <location>
        <begin position="353"/>
        <end position="413"/>
    </location>
</feature>
<evidence type="ECO:0000313" key="4">
    <source>
        <dbReference type="EMBL" id="CAE0493116.1"/>
    </source>
</evidence>
<dbReference type="SUPFAM" id="SSF56112">
    <property type="entry name" value="Protein kinase-like (PK-like)"/>
    <property type="match status" value="1"/>
</dbReference>
<dbReference type="PANTHER" id="PTHR10566">
    <property type="entry name" value="CHAPERONE-ACTIVITY OF BC1 COMPLEX CABC1 -RELATED"/>
    <property type="match status" value="1"/>
</dbReference>
<protein>
    <recommendedName>
        <fullName evidence="3">ABC1 atypical kinase-like domain-containing protein</fullName>
    </recommendedName>
</protein>
<dbReference type="InterPro" id="IPR050154">
    <property type="entry name" value="UbiB_kinase"/>
</dbReference>
<feature type="region of interest" description="Disordered" evidence="2">
    <location>
        <begin position="227"/>
        <end position="252"/>
    </location>
</feature>
<feature type="region of interest" description="Disordered" evidence="2">
    <location>
        <begin position="562"/>
        <end position="585"/>
    </location>
</feature>
<feature type="domain" description="ABC1 atypical kinase-like" evidence="3">
    <location>
        <begin position="24"/>
        <end position="95"/>
    </location>
</feature>
<feature type="compositionally biased region" description="Gly residues" evidence="2">
    <location>
        <begin position="335"/>
        <end position="348"/>
    </location>
</feature>
<name>A0A7S3VLE5_DUNTE</name>
<feature type="compositionally biased region" description="Low complexity" evidence="2">
    <location>
        <begin position="229"/>
        <end position="252"/>
    </location>
</feature>
<accession>A0A7S3VLE5</accession>
<organism evidence="4">
    <name type="scientific">Dunaliella tertiolecta</name>
    <name type="common">Green alga</name>
    <dbReference type="NCBI Taxonomy" id="3047"/>
    <lineage>
        <taxon>Eukaryota</taxon>
        <taxon>Viridiplantae</taxon>
        <taxon>Chlorophyta</taxon>
        <taxon>core chlorophytes</taxon>
        <taxon>Chlorophyceae</taxon>
        <taxon>CS clade</taxon>
        <taxon>Chlamydomonadales</taxon>
        <taxon>Dunaliellaceae</taxon>
        <taxon>Dunaliella</taxon>
    </lineage>
</organism>
<dbReference type="InterPro" id="IPR011009">
    <property type="entry name" value="Kinase-like_dom_sf"/>
</dbReference>
<dbReference type="PANTHER" id="PTHR10566:SF119">
    <property type="entry name" value="OS04G0640500 PROTEIN"/>
    <property type="match status" value="1"/>
</dbReference>
<evidence type="ECO:0000256" key="2">
    <source>
        <dbReference type="SAM" id="MobiDB-lite"/>
    </source>
</evidence>
<comment type="similarity">
    <text evidence="1">Belongs to the protein kinase superfamily. ADCK protein kinase family.</text>
</comment>
<feature type="compositionally biased region" description="Low complexity" evidence="2">
    <location>
        <begin position="469"/>
        <end position="485"/>
    </location>
</feature>
<dbReference type="Pfam" id="PF03109">
    <property type="entry name" value="ABC1"/>
    <property type="match status" value="1"/>
</dbReference>
<sequence>MRCTRSSSSSSSSPGLRGSEEDLALVEAGVRCSLEQMLEDGFYHADPHPGNLLKMRDGRLAYLDFGMCGSLDKKTRQALVTSTLHLVNREYTRLADDFVNLGLLPSGADKSKVVPALTEVFQSALSAGVTNVSFSQLSGNLGRTMYQFNFRIPPYYTLLVRSLTVLEGIALASNPDYKVLGSAYPWIARRLLTDKSPELREALRALLYGQDGRFRFSRLESLLQEAVLTPPSSKPKPGSTSSGTSSGTNSSNGAANGGVLALLLGDEGEFVRDILLDELAKGIDGGWRLAFDASVDAAARAPALLFSPSWLFPNPMPNPSLISTTSSASSRGSSSSGGGGGSNQGWGGRPLPSSAGSAAGGSNSSSSALVTTSSDAQQSSSAQQGGAQGSSSSNGGSSGGAQPPSTAPTSSVPAQEHTGAMTYQGGLLMSALPRLSSQEDYEQVQGILQLSRAMAALVAIRREATSTQDRPSSSVRGSGSDSSTRGGRDIGGPGAQQDLRSEGFILPQPLTAVEQGSTALTWLATELLAVPPEMRAQALRLPGELASRVTSRILARTLRSLAGANGSSSSSSKPARAQGYESRPRQLRDVSNLRCTWHLLPC</sequence>
<evidence type="ECO:0000259" key="3">
    <source>
        <dbReference type="Pfam" id="PF03109"/>
    </source>
</evidence>